<dbReference type="InterPro" id="IPR017871">
    <property type="entry name" value="ABC_transporter-like_CS"/>
</dbReference>
<keyword evidence="3" id="KW-1003">Cell membrane</keyword>
<dbReference type="SUPFAM" id="SSF52540">
    <property type="entry name" value="P-loop containing nucleoside triphosphate hydrolases"/>
    <property type="match status" value="1"/>
</dbReference>
<dbReference type="PROSITE" id="PS00211">
    <property type="entry name" value="ABC_TRANSPORTER_1"/>
    <property type="match status" value="1"/>
</dbReference>
<dbReference type="PANTHER" id="PTHR43297">
    <property type="entry name" value="OLIGOPEPTIDE TRANSPORT ATP-BINDING PROTEIN APPD"/>
    <property type="match status" value="1"/>
</dbReference>
<sequence length="278" mass="31305">RVMARAILRLIKNPPGKIVAGEILFNGTNLLALSEKEMQRVRGANISMIFQEPMTSLNPVFSVGDQLAEVFKFHVGLGKKDALERSIELLRMVGIPSPELRIKDYPFQMSGGMRQRVMIAMALACRPNLLLADEPTTALDVTIQAQILELIGQLQEEFKMSVLLITHDLGVIAETVGRIFVMYAGKIFEQAKVADLFNNPLNPYTKGLMESMPSLDSEQDRKTEKLKEIKGIVPDLCALPEGCAFFPRCSQMRPVCQYETPELVKTEDEHYVRCWLYN</sequence>
<comment type="caution">
    <text evidence="10">The sequence shown here is derived from an EMBL/GenBank/DDBJ whole genome shotgun (WGS) entry which is preliminary data.</text>
</comment>
<evidence type="ECO:0000256" key="8">
    <source>
        <dbReference type="ARBA" id="ARBA00023136"/>
    </source>
</evidence>
<feature type="non-terminal residue" evidence="10">
    <location>
        <position position="1"/>
    </location>
</feature>
<dbReference type="PROSITE" id="PS50893">
    <property type="entry name" value="ABC_TRANSPORTER_2"/>
    <property type="match status" value="1"/>
</dbReference>
<dbReference type="FunFam" id="3.40.50.300:FF:000016">
    <property type="entry name" value="Oligopeptide ABC transporter ATP-binding component"/>
    <property type="match status" value="1"/>
</dbReference>
<evidence type="ECO:0000256" key="7">
    <source>
        <dbReference type="ARBA" id="ARBA00022967"/>
    </source>
</evidence>
<dbReference type="Gene3D" id="3.40.50.300">
    <property type="entry name" value="P-loop containing nucleotide triphosphate hydrolases"/>
    <property type="match status" value="1"/>
</dbReference>
<dbReference type="AlphaFoldDB" id="A0A0F8XXI0"/>
<evidence type="ECO:0000256" key="3">
    <source>
        <dbReference type="ARBA" id="ARBA00022475"/>
    </source>
</evidence>
<protein>
    <recommendedName>
        <fullName evidence="9">ABC transporter domain-containing protein</fullName>
    </recommendedName>
</protein>
<dbReference type="GO" id="GO:0015833">
    <property type="term" value="P:peptide transport"/>
    <property type="evidence" value="ECO:0007669"/>
    <property type="project" value="InterPro"/>
</dbReference>
<keyword evidence="4" id="KW-0997">Cell inner membrane</keyword>
<dbReference type="GO" id="GO:0016020">
    <property type="term" value="C:membrane"/>
    <property type="evidence" value="ECO:0007669"/>
    <property type="project" value="UniProtKB-SubCell"/>
</dbReference>
<organism evidence="10">
    <name type="scientific">marine sediment metagenome</name>
    <dbReference type="NCBI Taxonomy" id="412755"/>
    <lineage>
        <taxon>unclassified sequences</taxon>
        <taxon>metagenomes</taxon>
        <taxon>ecological metagenomes</taxon>
    </lineage>
</organism>
<dbReference type="GO" id="GO:0016887">
    <property type="term" value="F:ATP hydrolysis activity"/>
    <property type="evidence" value="ECO:0007669"/>
    <property type="project" value="InterPro"/>
</dbReference>
<name>A0A0F8XXI0_9ZZZZ</name>
<dbReference type="NCBIfam" id="TIGR01727">
    <property type="entry name" value="oligo_HPY"/>
    <property type="match status" value="1"/>
</dbReference>
<keyword evidence="8" id="KW-0472">Membrane</keyword>
<dbReference type="InterPro" id="IPR050388">
    <property type="entry name" value="ABC_Ni/Peptide_Import"/>
</dbReference>
<dbReference type="GO" id="GO:0005524">
    <property type="term" value="F:ATP binding"/>
    <property type="evidence" value="ECO:0007669"/>
    <property type="project" value="UniProtKB-KW"/>
</dbReference>
<keyword evidence="7" id="KW-1278">Translocase</keyword>
<feature type="domain" description="ABC transporter" evidence="9">
    <location>
        <begin position="2"/>
        <end position="209"/>
    </location>
</feature>
<dbReference type="CDD" id="cd03257">
    <property type="entry name" value="ABC_NikE_OppD_transporters"/>
    <property type="match status" value="1"/>
</dbReference>
<keyword evidence="2" id="KW-0813">Transport</keyword>
<evidence type="ECO:0000256" key="4">
    <source>
        <dbReference type="ARBA" id="ARBA00022519"/>
    </source>
</evidence>
<evidence type="ECO:0000313" key="10">
    <source>
        <dbReference type="EMBL" id="KKK46699.1"/>
    </source>
</evidence>
<evidence type="ECO:0000256" key="6">
    <source>
        <dbReference type="ARBA" id="ARBA00022840"/>
    </source>
</evidence>
<keyword evidence="5" id="KW-0547">Nucleotide-binding</keyword>
<evidence type="ECO:0000256" key="5">
    <source>
        <dbReference type="ARBA" id="ARBA00022741"/>
    </source>
</evidence>
<dbReference type="InterPro" id="IPR003439">
    <property type="entry name" value="ABC_transporter-like_ATP-bd"/>
</dbReference>
<dbReference type="InterPro" id="IPR013563">
    <property type="entry name" value="Oligopep_ABC_C"/>
</dbReference>
<dbReference type="EMBL" id="LAZR01069948">
    <property type="protein sequence ID" value="KKK46699.1"/>
    <property type="molecule type" value="Genomic_DNA"/>
</dbReference>
<comment type="subcellular location">
    <subcellularLocation>
        <location evidence="1">Membrane</location>
    </subcellularLocation>
</comment>
<accession>A0A0F8XXI0</accession>
<proteinExistence type="predicted"/>
<evidence type="ECO:0000259" key="9">
    <source>
        <dbReference type="PROSITE" id="PS50893"/>
    </source>
</evidence>
<keyword evidence="6" id="KW-0067">ATP-binding</keyword>
<dbReference type="Pfam" id="PF00005">
    <property type="entry name" value="ABC_tran"/>
    <property type="match status" value="1"/>
</dbReference>
<reference evidence="10" key="1">
    <citation type="journal article" date="2015" name="Nature">
        <title>Complex archaea that bridge the gap between prokaryotes and eukaryotes.</title>
        <authorList>
            <person name="Spang A."/>
            <person name="Saw J.H."/>
            <person name="Jorgensen S.L."/>
            <person name="Zaremba-Niedzwiedzka K."/>
            <person name="Martijn J."/>
            <person name="Lind A.E."/>
            <person name="van Eijk R."/>
            <person name="Schleper C."/>
            <person name="Guy L."/>
            <person name="Ettema T.J."/>
        </authorList>
    </citation>
    <scope>NUCLEOTIDE SEQUENCE</scope>
</reference>
<dbReference type="Pfam" id="PF08352">
    <property type="entry name" value="oligo_HPY"/>
    <property type="match status" value="1"/>
</dbReference>
<dbReference type="InterPro" id="IPR027417">
    <property type="entry name" value="P-loop_NTPase"/>
</dbReference>
<evidence type="ECO:0000256" key="1">
    <source>
        <dbReference type="ARBA" id="ARBA00004370"/>
    </source>
</evidence>
<evidence type="ECO:0000256" key="2">
    <source>
        <dbReference type="ARBA" id="ARBA00022448"/>
    </source>
</evidence>
<dbReference type="PANTHER" id="PTHR43297:SF14">
    <property type="entry name" value="ATPASE AAA-TYPE CORE DOMAIN-CONTAINING PROTEIN"/>
    <property type="match status" value="1"/>
</dbReference>
<gene>
    <name evidence="10" type="ORF">LCGC14_3162640</name>
</gene>